<evidence type="ECO:0000256" key="1">
    <source>
        <dbReference type="SAM" id="MobiDB-lite"/>
    </source>
</evidence>
<gene>
    <name evidence="2" type="ORF">GCM10023191_087650</name>
</gene>
<evidence type="ECO:0000313" key="3">
    <source>
        <dbReference type="Proteomes" id="UP001500503"/>
    </source>
</evidence>
<keyword evidence="3" id="KW-1185">Reference proteome</keyword>
<dbReference type="Proteomes" id="UP001500503">
    <property type="component" value="Unassembled WGS sequence"/>
</dbReference>
<proteinExistence type="predicted"/>
<feature type="region of interest" description="Disordered" evidence="1">
    <location>
        <begin position="18"/>
        <end position="48"/>
    </location>
</feature>
<sequence length="79" mass="8354">MRKEIRERCLIESHGLGRSAPVGAAEGDDRHGRHATNVPAVPWGHGEGGVIGPAPGVVKDIVSRRLPGAWWVSGVPCRA</sequence>
<organism evidence="2 3">
    <name type="scientific">Actinoallomurus oryzae</name>
    <dbReference type="NCBI Taxonomy" id="502180"/>
    <lineage>
        <taxon>Bacteria</taxon>
        <taxon>Bacillati</taxon>
        <taxon>Actinomycetota</taxon>
        <taxon>Actinomycetes</taxon>
        <taxon>Streptosporangiales</taxon>
        <taxon>Thermomonosporaceae</taxon>
        <taxon>Actinoallomurus</taxon>
    </lineage>
</organism>
<dbReference type="EMBL" id="BAABHF010000054">
    <property type="protein sequence ID" value="GAA4516534.1"/>
    <property type="molecule type" value="Genomic_DNA"/>
</dbReference>
<comment type="caution">
    <text evidence="2">The sequence shown here is derived from an EMBL/GenBank/DDBJ whole genome shotgun (WGS) entry which is preliminary data.</text>
</comment>
<name>A0ABP8R2H3_9ACTN</name>
<reference evidence="3" key="1">
    <citation type="journal article" date="2019" name="Int. J. Syst. Evol. Microbiol.">
        <title>The Global Catalogue of Microorganisms (GCM) 10K type strain sequencing project: providing services to taxonomists for standard genome sequencing and annotation.</title>
        <authorList>
            <consortium name="The Broad Institute Genomics Platform"/>
            <consortium name="The Broad Institute Genome Sequencing Center for Infectious Disease"/>
            <person name="Wu L."/>
            <person name="Ma J."/>
        </authorList>
    </citation>
    <scope>NUCLEOTIDE SEQUENCE [LARGE SCALE GENOMIC DNA]</scope>
    <source>
        <strain evidence="3">JCM 17933</strain>
    </source>
</reference>
<accession>A0ABP8R2H3</accession>
<protein>
    <submittedName>
        <fullName evidence="2">Uncharacterized protein</fullName>
    </submittedName>
</protein>
<evidence type="ECO:0000313" key="2">
    <source>
        <dbReference type="EMBL" id="GAA4516534.1"/>
    </source>
</evidence>